<name>A0A9P4S4V3_9PEZI</name>
<protein>
    <submittedName>
        <fullName evidence="1">Uncharacterized protein</fullName>
    </submittedName>
</protein>
<sequence length="100" mass="11607">MLCWGYIAARTHPILSILPTLEVVIARNVWWMLIDSSHHIQHVIPRILHIITRLMIHRPCLRVISGCSCSSSQQFWCKHWDNNGLSADYVVGKLYESGRR</sequence>
<dbReference type="EMBL" id="MU006112">
    <property type="protein sequence ID" value="KAF2835068.1"/>
    <property type="molecule type" value="Genomic_DNA"/>
</dbReference>
<proteinExistence type="predicted"/>
<keyword evidence="2" id="KW-1185">Reference proteome</keyword>
<dbReference type="AlphaFoldDB" id="A0A9P4S4V3"/>
<organism evidence="1 2">
    <name type="scientific">Patellaria atrata CBS 101060</name>
    <dbReference type="NCBI Taxonomy" id="1346257"/>
    <lineage>
        <taxon>Eukaryota</taxon>
        <taxon>Fungi</taxon>
        <taxon>Dikarya</taxon>
        <taxon>Ascomycota</taxon>
        <taxon>Pezizomycotina</taxon>
        <taxon>Dothideomycetes</taxon>
        <taxon>Dothideomycetes incertae sedis</taxon>
        <taxon>Patellariales</taxon>
        <taxon>Patellariaceae</taxon>
        <taxon>Patellaria</taxon>
    </lineage>
</organism>
<evidence type="ECO:0000313" key="1">
    <source>
        <dbReference type="EMBL" id="KAF2835068.1"/>
    </source>
</evidence>
<accession>A0A9P4S4V3</accession>
<reference evidence="1" key="1">
    <citation type="journal article" date="2020" name="Stud. Mycol.">
        <title>101 Dothideomycetes genomes: a test case for predicting lifestyles and emergence of pathogens.</title>
        <authorList>
            <person name="Haridas S."/>
            <person name="Albert R."/>
            <person name="Binder M."/>
            <person name="Bloem J."/>
            <person name="Labutti K."/>
            <person name="Salamov A."/>
            <person name="Andreopoulos B."/>
            <person name="Baker S."/>
            <person name="Barry K."/>
            <person name="Bills G."/>
            <person name="Bluhm B."/>
            <person name="Cannon C."/>
            <person name="Castanera R."/>
            <person name="Culley D."/>
            <person name="Daum C."/>
            <person name="Ezra D."/>
            <person name="Gonzalez J."/>
            <person name="Henrissat B."/>
            <person name="Kuo A."/>
            <person name="Liang C."/>
            <person name="Lipzen A."/>
            <person name="Lutzoni F."/>
            <person name="Magnuson J."/>
            <person name="Mondo S."/>
            <person name="Nolan M."/>
            <person name="Ohm R."/>
            <person name="Pangilinan J."/>
            <person name="Park H.-J."/>
            <person name="Ramirez L."/>
            <person name="Alfaro M."/>
            <person name="Sun H."/>
            <person name="Tritt A."/>
            <person name="Yoshinaga Y."/>
            <person name="Zwiers L.-H."/>
            <person name="Turgeon B."/>
            <person name="Goodwin S."/>
            <person name="Spatafora J."/>
            <person name="Crous P."/>
            <person name="Grigoriev I."/>
        </authorList>
    </citation>
    <scope>NUCLEOTIDE SEQUENCE</scope>
    <source>
        <strain evidence="1">CBS 101060</strain>
    </source>
</reference>
<dbReference type="Proteomes" id="UP000799429">
    <property type="component" value="Unassembled WGS sequence"/>
</dbReference>
<evidence type="ECO:0000313" key="2">
    <source>
        <dbReference type="Proteomes" id="UP000799429"/>
    </source>
</evidence>
<gene>
    <name evidence="1" type="ORF">M501DRAFT_479542</name>
</gene>
<comment type="caution">
    <text evidence="1">The sequence shown here is derived from an EMBL/GenBank/DDBJ whole genome shotgun (WGS) entry which is preliminary data.</text>
</comment>